<feature type="disulfide bond" evidence="15">
    <location>
        <begin position="993"/>
        <end position="1002"/>
    </location>
</feature>
<keyword evidence="13 15" id="KW-0424">Laminin EGF-like domain</keyword>
<feature type="disulfide bond" evidence="15">
    <location>
        <begin position="825"/>
        <end position="834"/>
    </location>
</feature>
<evidence type="ECO:0000256" key="14">
    <source>
        <dbReference type="ARBA" id="ARBA00065619"/>
    </source>
</evidence>
<evidence type="ECO:0000256" key="16">
    <source>
        <dbReference type="SAM" id="Coils"/>
    </source>
</evidence>
<dbReference type="PANTHER" id="PTHR10574:SF375">
    <property type="entry name" value="LAMININ SUBUNIT BETA-1"/>
    <property type="match status" value="1"/>
</dbReference>
<dbReference type="FunFam" id="2.10.25.10:FF:000011">
    <property type="entry name" value="Cadherin EGF LAG seven-pass G-type receptor"/>
    <property type="match status" value="2"/>
</dbReference>
<evidence type="ECO:0000256" key="3">
    <source>
        <dbReference type="ARBA" id="ARBA00022525"/>
    </source>
</evidence>
<evidence type="ECO:0000256" key="13">
    <source>
        <dbReference type="ARBA" id="ARBA00023292"/>
    </source>
</evidence>
<dbReference type="FunFam" id="2.10.25.10:FF:000209">
    <property type="entry name" value="Laminin subunit alpha 5"/>
    <property type="match status" value="1"/>
</dbReference>
<feature type="coiled-coil region" evidence="16">
    <location>
        <begin position="1367"/>
        <end position="1435"/>
    </location>
</feature>
<feature type="disulfide bond" evidence="15">
    <location>
        <begin position="1042"/>
        <end position="1051"/>
    </location>
</feature>
<evidence type="ECO:0000256" key="4">
    <source>
        <dbReference type="ARBA" id="ARBA00022530"/>
    </source>
</evidence>
<dbReference type="FunFam" id="2.10.25.10:FF:000224">
    <property type="entry name" value="Usherin"/>
    <property type="match status" value="1"/>
</dbReference>
<dbReference type="Pfam" id="PF21199">
    <property type="entry name" value="LAMININ_IV_B"/>
    <property type="match status" value="1"/>
</dbReference>
<reference evidence="21" key="1">
    <citation type="journal article" date="2023" name="G3 (Bethesda)">
        <title>Whole genome assembly and annotation of the endangered Caribbean coral Acropora cervicornis.</title>
        <authorList>
            <person name="Selwyn J.D."/>
            <person name="Vollmer S.V."/>
        </authorList>
    </citation>
    <scope>NUCLEOTIDE SEQUENCE</scope>
    <source>
        <strain evidence="21">K2</strain>
    </source>
</reference>
<feature type="disulfide bond" evidence="15">
    <location>
        <begin position="1069"/>
        <end position="1081"/>
    </location>
</feature>
<dbReference type="FunFam" id="2.10.25.10:FF:000033">
    <property type="entry name" value="Laminin subunit alpha 2"/>
    <property type="match status" value="1"/>
</dbReference>
<dbReference type="InterPro" id="IPR000742">
    <property type="entry name" value="EGF"/>
</dbReference>
<keyword evidence="7" id="KW-0084">Basement membrane</keyword>
<feature type="disulfide bond" evidence="15">
    <location>
        <begin position="1021"/>
        <end position="1033"/>
    </location>
</feature>
<dbReference type="GO" id="GO:0043256">
    <property type="term" value="C:laminin complex"/>
    <property type="evidence" value="ECO:0007669"/>
    <property type="project" value="TreeGrafter"/>
</dbReference>
<feature type="disulfide bond" evidence="15">
    <location>
        <begin position="762"/>
        <end position="779"/>
    </location>
</feature>
<dbReference type="FunFam" id="2.10.25.10:FF:000090">
    <property type="entry name" value="laminin subunit alpha"/>
    <property type="match status" value="2"/>
</dbReference>
<evidence type="ECO:0000256" key="5">
    <source>
        <dbReference type="ARBA" id="ARBA00022729"/>
    </source>
</evidence>
<feature type="disulfide bond" evidence="15">
    <location>
        <begin position="1090"/>
        <end position="1099"/>
    </location>
</feature>
<feature type="disulfide bond" evidence="15">
    <location>
        <begin position="781"/>
        <end position="790"/>
    </location>
</feature>
<name>A0AAD9Q343_ACRCE</name>
<feature type="domain" description="Laminin EGF-like" evidence="18">
    <location>
        <begin position="345"/>
        <end position="404"/>
    </location>
</feature>
<dbReference type="Pfam" id="PF00053">
    <property type="entry name" value="EGF_laminin"/>
    <property type="match status" value="10"/>
</dbReference>
<gene>
    <name evidence="21" type="ORF">P5673_024581</name>
</gene>
<accession>A0AAD9Q343</accession>
<dbReference type="PROSITE" id="PS50027">
    <property type="entry name" value="EGF_LAM_2"/>
    <property type="match status" value="8"/>
</dbReference>
<evidence type="ECO:0000256" key="9">
    <source>
        <dbReference type="ARBA" id="ARBA00023054"/>
    </source>
</evidence>
<dbReference type="Gene3D" id="2.10.25.10">
    <property type="entry name" value="Laminin"/>
    <property type="match status" value="8"/>
</dbReference>
<comment type="caution">
    <text evidence="21">The sequence shown here is derived from an EMBL/GenBank/DDBJ whole genome shotgun (WGS) entry which is preliminary data.</text>
</comment>
<dbReference type="EMBL" id="JARQWQ010000073">
    <property type="protein sequence ID" value="KAK2553890.1"/>
    <property type="molecule type" value="Genomic_DNA"/>
</dbReference>
<comment type="subunit">
    <text evidence="14">Laminin is a complex glycoprotein, consisting of three different polypeptide chains (alpha, beta, gamma), which are bound to each other by disulfide bonds into a cross-shaped molecule comprising one long and three short arms with globules at each end.</text>
</comment>
<dbReference type="InterPro" id="IPR050440">
    <property type="entry name" value="Laminin/Netrin_ECM"/>
</dbReference>
<feature type="domain" description="Laminin EGF-like" evidence="18">
    <location>
        <begin position="1021"/>
        <end position="1068"/>
    </location>
</feature>
<dbReference type="SMART" id="SM00180">
    <property type="entry name" value="EGF_Lam"/>
    <property type="match status" value="12"/>
</dbReference>
<dbReference type="PROSITE" id="PS51117">
    <property type="entry name" value="LAMININ_NTER"/>
    <property type="match status" value="1"/>
</dbReference>
<evidence type="ECO:0000256" key="1">
    <source>
        <dbReference type="ARBA" id="ARBA00004302"/>
    </source>
</evidence>
<evidence type="ECO:0000256" key="8">
    <source>
        <dbReference type="ARBA" id="ARBA00022889"/>
    </source>
</evidence>
<evidence type="ECO:0000256" key="12">
    <source>
        <dbReference type="ARBA" id="ARBA00023273"/>
    </source>
</evidence>
<comment type="subcellular location">
    <subcellularLocation>
        <location evidence="2">Cell projection</location>
    </subcellularLocation>
    <subcellularLocation>
        <location evidence="1">Secreted</location>
        <location evidence="1">Extracellular space</location>
        <location evidence="1">Extracellular matrix</location>
        <location evidence="1">Basement membrane</location>
    </subcellularLocation>
</comment>
<dbReference type="PROSITE" id="PS51116">
    <property type="entry name" value="LAMININ_IVB"/>
    <property type="match status" value="1"/>
</dbReference>
<keyword evidence="11" id="KW-0325">Glycoprotein</keyword>
<keyword evidence="3" id="KW-0964">Secreted</keyword>
<keyword evidence="22" id="KW-1185">Reference proteome</keyword>
<feature type="disulfide bond" evidence="15">
    <location>
        <begin position="1071"/>
        <end position="1088"/>
    </location>
</feature>
<keyword evidence="5 17" id="KW-0732">Signal</keyword>
<keyword evidence="6" id="KW-0677">Repeat</keyword>
<dbReference type="FunFam" id="2.10.25.10:FF:000065">
    <property type="entry name" value="Laminin subunit beta 1"/>
    <property type="match status" value="1"/>
</dbReference>
<dbReference type="GO" id="GO:0034446">
    <property type="term" value="P:substrate adhesion-dependent cell spreading"/>
    <property type="evidence" value="ECO:0007669"/>
    <property type="project" value="TreeGrafter"/>
</dbReference>
<dbReference type="SUPFAM" id="SSF57196">
    <property type="entry name" value="EGF/Laminin"/>
    <property type="match status" value="9"/>
</dbReference>
<keyword evidence="9 16" id="KW-0175">Coiled coil</keyword>
<reference evidence="21" key="2">
    <citation type="journal article" date="2023" name="Science">
        <title>Genomic signatures of disease resistance in endangered staghorn corals.</title>
        <authorList>
            <person name="Vollmer S.V."/>
            <person name="Selwyn J.D."/>
            <person name="Despard B.A."/>
            <person name="Roesel C.L."/>
        </authorList>
    </citation>
    <scope>NUCLEOTIDE SEQUENCE</scope>
    <source>
        <strain evidence="21">K2</strain>
    </source>
</reference>
<dbReference type="PROSITE" id="PS01248">
    <property type="entry name" value="EGF_LAM_1"/>
    <property type="match status" value="3"/>
</dbReference>
<feature type="domain" description="Laminin EGF-like" evidence="18">
    <location>
        <begin position="806"/>
        <end position="855"/>
    </location>
</feature>
<feature type="domain" description="Laminin EGF-like" evidence="18">
    <location>
        <begin position="969"/>
        <end position="1020"/>
    </location>
</feature>
<feature type="disulfide bond" evidence="15">
    <location>
        <begin position="733"/>
        <end position="742"/>
    </location>
</feature>
<evidence type="ECO:0000256" key="6">
    <source>
        <dbReference type="ARBA" id="ARBA00022737"/>
    </source>
</evidence>
<feature type="coiled-coil region" evidence="16">
    <location>
        <begin position="1483"/>
        <end position="1513"/>
    </location>
</feature>
<dbReference type="SMART" id="SM00136">
    <property type="entry name" value="LamNT"/>
    <property type="match status" value="1"/>
</dbReference>
<evidence type="ECO:0000256" key="2">
    <source>
        <dbReference type="ARBA" id="ARBA00004316"/>
    </source>
</evidence>
<evidence type="ECO:0000259" key="18">
    <source>
        <dbReference type="PROSITE" id="PS50027"/>
    </source>
</evidence>
<dbReference type="InterPro" id="IPR056863">
    <property type="entry name" value="LMN_ATRN_NET-like_EGF"/>
</dbReference>
<dbReference type="CDD" id="cd00055">
    <property type="entry name" value="EGF_Lam"/>
    <property type="match status" value="13"/>
</dbReference>
<proteinExistence type="predicted"/>
<feature type="domain" description="Laminin EGF-like" evidence="18">
    <location>
        <begin position="760"/>
        <end position="805"/>
    </location>
</feature>
<evidence type="ECO:0000259" key="19">
    <source>
        <dbReference type="PROSITE" id="PS51116"/>
    </source>
</evidence>
<feature type="coiled-coil region" evidence="16">
    <location>
        <begin position="1549"/>
        <end position="1576"/>
    </location>
</feature>
<feature type="domain" description="Laminin EGF-like" evidence="18">
    <location>
        <begin position="707"/>
        <end position="759"/>
    </location>
</feature>
<dbReference type="PRINTS" id="PR00011">
    <property type="entry name" value="EGFLAMININ"/>
</dbReference>
<evidence type="ECO:0000256" key="10">
    <source>
        <dbReference type="ARBA" id="ARBA00023157"/>
    </source>
</evidence>
<evidence type="ECO:0000256" key="7">
    <source>
        <dbReference type="ARBA" id="ARBA00022869"/>
    </source>
</evidence>
<evidence type="ECO:0000313" key="21">
    <source>
        <dbReference type="EMBL" id="KAK2553890.1"/>
    </source>
</evidence>
<feature type="domain" description="Laminin EGF-like" evidence="18">
    <location>
        <begin position="282"/>
        <end position="344"/>
    </location>
</feature>
<dbReference type="SMART" id="SM00181">
    <property type="entry name" value="EGF"/>
    <property type="match status" value="7"/>
</dbReference>
<evidence type="ECO:0000256" key="15">
    <source>
        <dbReference type="PROSITE-ProRule" id="PRU00460"/>
    </source>
</evidence>
<dbReference type="GO" id="GO:0042995">
    <property type="term" value="C:cell projection"/>
    <property type="evidence" value="ECO:0007669"/>
    <property type="project" value="UniProtKB-SubCell"/>
</dbReference>
<feature type="signal peptide" evidence="17">
    <location>
        <begin position="1"/>
        <end position="27"/>
    </location>
</feature>
<feature type="domain" description="Laminin EGF-like" evidence="18">
    <location>
        <begin position="1069"/>
        <end position="1115"/>
    </location>
</feature>
<evidence type="ECO:0000259" key="20">
    <source>
        <dbReference type="PROSITE" id="PS51117"/>
    </source>
</evidence>
<feature type="chain" id="PRO_5042009446" evidence="17">
    <location>
        <begin position="28"/>
        <end position="1714"/>
    </location>
</feature>
<evidence type="ECO:0000313" key="22">
    <source>
        <dbReference type="Proteomes" id="UP001249851"/>
    </source>
</evidence>
<dbReference type="Pfam" id="PF00055">
    <property type="entry name" value="Laminin_N"/>
    <property type="match status" value="2"/>
</dbReference>
<dbReference type="Gene3D" id="2.170.300.10">
    <property type="entry name" value="Tie2 ligand-binding domain superfamily"/>
    <property type="match status" value="3"/>
</dbReference>
<dbReference type="Pfam" id="PF24973">
    <property type="entry name" value="EGF_LMN_ATRN"/>
    <property type="match status" value="2"/>
</dbReference>
<dbReference type="Gene3D" id="2.60.120.260">
    <property type="entry name" value="Galactose-binding domain-like"/>
    <property type="match status" value="2"/>
</dbReference>
<keyword evidence="12" id="KW-0966">Cell projection</keyword>
<feature type="coiled-coil region" evidence="16">
    <location>
        <begin position="1605"/>
        <end position="1660"/>
    </location>
</feature>
<keyword evidence="10 15" id="KW-1015">Disulfide bond</keyword>
<dbReference type="GO" id="GO:0009888">
    <property type="term" value="P:tissue development"/>
    <property type="evidence" value="ECO:0007669"/>
    <property type="project" value="TreeGrafter"/>
</dbReference>
<keyword evidence="8" id="KW-0130">Cell adhesion</keyword>
<comment type="caution">
    <text evidence="15">Lacks conserved residue(s) required for the propagation of feature annotation.</text>
</comment>
<feature type="disulfide bond" evidence="15">
    <location>
        <begin position="375"/>
        <end position="384"/>
    </location>
</feature>
<dbReference type="GO" id="GO:0070831">
    <property type="term" value="P:basement membrane assembly"/>
    <property type="evidence" value="ECO:0007669"/>
    <property type="project" value="TreeGrafter"/>
</dbReference>
<dbReference type="FunFam" id="2.10.25.10:FF:000130">
    <property type="entry name" value="Laminin subunit beta 1"/>
    <property type="match status" value="1"/>
</dbReference>
<evidence type="ECO:0000256" key="11">
    <source>
        <dbReference type="ARBA" id="ARBA00023180"/>
    </source>
</evidence>
<dbReference type="GO" id="GO:0009887">
    <property type="term" value="P:animal organ morphogenesis"/>
    <property type="evidence" value="ECO:0007669"/>
    <property type="project" value="TreeGrafter"/>
</dbReference>
<sequence length="1714" mass="188911">MSTAMNKLSLRGLATLVLINHVYQALSQNPCDKRSCYPATGDLLIGRADKLFASSTCGLTEPEDYCIVSHLQDSNECFVCDASTSENNHTAPKMISEFNGKKERTWWQSENLKEDVYIQLNLEAQFHFTHLVMTFRTFRPAGMIIERSWDYGRHWNIYRYFAADCKQTFPAIPDGPQVDVDDVVCTEDFSSNLLKLTNIRINFTKLHTLGDLVLNPTKPDIKLKYYYAVYDLVIRGSCSCYGHAERCLPLPGEASIPGMVYGKCDCTHNTEGKNCERCKKECDCNGHAEECRFDNAVFANSGNVSGGVCVNCLHNTVGRKCEKCKPLHYQDPIRDFREAAACIPCNCDSVGGISGGECEGKTDPAEGLVAGRCMCKTNVQGIRCNLCKPGYWNLQSTNADGCEACTCSPLGTFDVCNPKNGKCTCKRLPGYWNLSRSVHGCEPCECDVGGSYERNCEQLTGRCRCRTSITGRRCDQVVDGNYFPLPDHLKYESEEAKIIGGQQNGKVVEREPIPGETVTWTGDGFTEVKDNAALEYAVTNVPYTGEYNLLVRYEPKDSGLWKINVKIERTDGLPLASGECQNATYANEPYYGNFTTVLSTPRYALFLPSVCLEKDVSYVVRVTYSRHETNRDGEDTILTDSMVLVPNAEDVSIFQGPDGEQRKKEFDRNKCLSYHLNASFPRPDLPPVCKRLIFAMSSVIYDGGKPCNCDPTGTKRDGNGTLICDAIGGQCQCKQFVIGQKCDRCAPGSFGFGQNGCSACNCDKTGSSDNLCDQLSGQCACRIKADGRQCNLCPPKNWGFPTCQPCVCNNHAASCDPQTGECVDCQHSTAGKYCEVCATGYYGDATRGTLNDCLRCQCPGGSSENQFSKTCLLDRSTTPPSSICDACDEGYTGKQCEECDDGYFGNPLIPGGRCQSCSCNNNIDQSNIGNCDRLTGRCLACMFNTAGFSCERCKSGYYGHALVRNCTECVCNANGTVPGFHDTCNYETGQCKCLANVIGIQCDKCADGFWNLNSGVGCEKCDCCGEGSTQATCNEDSGLCNCKPGYGGPRCCECEYGYWGTPLSNCTACDCNPSGSVSLQCNRDTGKCQCKPGVIGDKCDMCDADTSGKMPHCEVCGGCYYQWKVTLKSLSRNVSVEVPRAYNLSLTPRKPGSIKGYEYEMKALEEKLKRVEEILKTQVTTENDTKAIEEQLNAVNKDIRDLGEKVEKLNKEANTSENRTQEANSEIVKLRERLAKLLRNGTQLKSDVEKLLRSDVRGAYEEILKNQVRSRRAQSKVTDSQKTVDLVKEERNKTEILLAGPPSLDEKHDNNNATYIDILEKIKELLKQVDILNGIVCGTPSSKCGGCNALNCSICGGPGCNGSLALAVEAVERAKAAEEAHRTLEEVEKAEVMVNMTSEAAEQAVMRAMEADEQARNANNRMEKLIEDILEFLNREFGNTDEIRELVSRVKDLKLSVTREEIAKLANDIKKALASLTGIDDILQETEERLNSVNNLKERAEQARAKAVAVSDVISSITDALVKAAGSQATAQNATRAAKEDIKIAQDVITRLLSGLDALENAIDAAQSNVTEIAGEVPLVQKQFTKNIEQLNITKKNALDAHDQSQTARKEVDKLFDLLKEAQDKRNSKAISVEVTATNVTNLKKKVEKLLQNLGNKHERLIVVEKRITTLESLVNETRILQEETKEFLKKLEDRQKCYLECNPNIEFNACFED</sequence>
<protein>
    <submittedName>
        <fullName evidence="21">Laminin subunit beta-1</fullName>
    </submittedName>
</protein>
<dbReference type="InterPro" id="IPR002049">
    <property type="entry name" value="LE_dom"/>
</dbReference>
<feature type="disulfide bond" evidence="15">
    <location>
        <begin position="1023"/>
        <end position="1040"/>
    </location>
</feature>
<dbReference type="Proteomes" id="UP001249851">
    <property type="component" value="Unassembled WGS sequence"/>
</dbReference>
<feature type="domain" description="Laminin N-terminal" evidence="20">
    <location>
        <begin position="32"/>
        <end position="271"/>
    </location>
</feature>
<dbReference type="InterPro" id="IPR008211">
    <property type="entry name" value="Laminin_N"/>
</dbReference>
<feature type="domain" description="Laminin IV type B" evidence="19">
    <location>
        <begin position="483"/>
        <end position="701"/>
    </location>
</feature>
<feature type="disulfide bond" evidence="15">
    <location>
        <begin position="760"/>
        <end position="772"/>
    </location>
</feature>
<organism evidence="21 22">
    <name type="scientific">Acropora cervicornis</name>
    <name type="common">Staghorn coral</name>
    <dbReference type="NCBI Taxonomy" id="6130"/>
    <lineage>
        <taxon>Eukaryota</taxon>
        <taxon>Metazoa</taxon>
        <taxon>Cnidaria</taxon>
        <taxon>Anthozoa</taxon>
        <taxon>Hexacorallia</taxon>
        <taxon>Scleractinia</taxon>
        <taxon>Astrocoeniina</taxon>
        <taxon>Acroporidae</taxon>
        <taxon>Acropora</taxon>
    </lineage>
</organism>
<feature type="disulfide bond" evidence="15">
    <location>
        <begin position="312"/>
        <end position="321"/>
    </location>
</feature>
<evidence type="ECO:0000256" key="17">
    <source>
        <dbReference type="SAM" id="SignalP"/>
    </source>
</evidence>
<keyword evidence="4" id="KW-0272">Extracellular matrix</keyword>
<feature type="coiled-coil region" evidence="16">
    <location>
        <begin position="1154"/>
        <end position="1247"/>
    </location>
</feature>
<dbReference type="GO" id="GO:0007411">
    <property type="term" value="P:axon guidance"/>
    <property type="evidence" value="ECO:0007669"/>
    <property type="project" value="TreeGrafter"/>
</dbReference>
<dbReference type="GO" id="GO:0016477">
    <property type="term" value="P:cell migration"/>
    <property type="evidence" value="ECO:0007669"/>
    <property type="project" value="TreeGrafter"/>
</dbReference>
<dbReference type="PANTHER" id="PTHR10574">
    <property type="entry name" value="NETRIN/LAMININ-RELATED"/>
    <property type="match status" value="1"/>
</dbReference>
<dbReference type="InterPro" id="IPR013015">
    <property type="entry name" value="Laminin_IV_B"/>
</dbReference>